<feature type="transmembrane region" description="Helical" evidence="1">
    <location>
        <begin position="60"/>
        <end position="77"/>
    </location>
</feature>
<protein>
    <submittedName>
        <fullName evidence="2">Uncharacterized protein</fullName>
    </submittedName>
</protein>
<organism evidence="2 3">
    <name type="scientific">Phreatobacter oligotrophus</name>
    <dbReference type="NCBI Taxonomy" id="1122261"/>
    <lineage>
        <taxon>Bacteria</taxon>
        <taxon>Pseudomonadati</taxon>
        <taxon>Pseudomonadota</taxon>
        <taxon>Alphaproteobacteria</taxon>
        <taxon>Hyphomicrobiales</taxon>
        <taxon>Phreatobacteraceae</taxon>
        <taxon>Phreatobacter</taxon>
    </lineage>
</organism>
<sequence length="85" mass="9260">MEGLANPAALLGALVGAAIGWVDYRIVSGLLVRKLRETNRSATPAEHQDYERRIVLAQRILMVVIVPAFAGLGYWLGRTLSGWGI</sequence>
<dbReference type="Proteomes" id="UP000241808">
    <property type="component" value="Unassembled WGS sequence"/>
</dbReference>
<gene>
    <name evidence="2" type="ORF">C8P69_104419</name>
</gene>
<proteinExistence type="predicted"/>
<dbReference type="OrthoDB" id="8163099at2"/>
<dbReference type="RefSeq" id="WP_108177320.1">
    <property type="nucleotide sequence ID" value="NZ_JAIESU010000015.1"/>
</dbReference>
<feature type="transmembrane region" description="Helical" evidence="1">
    <location>
        <begin position="6"/>
        <end position="27"/>
    </location>
</feature>
<keyword evidence="1" id="KW-0472">Membrane</keyword>
<reference evidence="2 3" key="1">
    <citation type="submission" date="2018-04" db="EMBL/GenBank/DDBJ databases">
        <title>Genomic Encyclopedia of Archaeal and Bacterial Type Strains, Phase II (KMG-II): from individual species to whole genera.</title>
        <authorList>
            <person name="Goeker M."/>
        </authorList>
    </citation>
    <scope>NUCLEOTIDE SEQUENCE [LARGE SCALE GENOMIC DNA]</scope>
    <source>
        <strain evidence="2 3">DSM 25521</strain>
    </source>
</reference>
<accession>A0A2T4Z657</accession>
<evidence type="ECO:0000313" key="3">
    <source>
        <dbReference type="Proteomes" id="UP000241808"/>
    </source>
</evidence>
<comment type="caution">
    <text evidence="2">The sequence shown here is derived from an EMBL/GenBank/DDBJ whole genome shotgun (WGS) entry which is preliminary data.</text>
</comment>
<keyword evidence="3" id="KW-1185">Reference proteome</keyword>
<dbReference type="AlphaFoldDB" id="A0A2T4Z657"/>
<evidence type="ECO:0000256" key="1">
    <source>
        <dbReference type="SAM" id="Phobius"/>
    </source>
</evidence>
<keyword evidence="1" id="KW-1133">Transmembrane helix</keyword>
<name>A0A2T4Z657_9HYPH</name>
<keyword evidence="1" id="KW-0812">Transmembrane</keyword>
<dbReference type="EMBL" id="PZZL01000004">
    <property type="protein sequence ID" value="PTM57368.1"/>
    <property type="molecule type" value="Genomic_DNA"/>
</dbReference>
<evidence type="ECO:0000313" key="2">
    <source>
        <dbReference type="EMBL" id="PTM57368.1"/>
    </source>
</evidence>